<organism evidence="2 3">
    <name type="scientific">Tilletia horrida</name>
    <dbReference type="NCBI Taxonomy" id="155126"/>
    <lineage>
        <taxon>Eukaryota</taxon>
        <taxon>Fungi</taxon>
        <taxon>Dikarya</taxon>
        <taxon>Basidiomycota</taxon>
        <taxon>Ustilaginomycotina</taxon>
        <taxon>Exobasidiomycetes</taxon>
        <taxon>Tilletiales</taxon>
        <taxon>Tilletiaceae</taxon>
        <taxon>Tilletia</taxon>
    </lineage>
</organism>
<feature type="compositionally biased region" description="Polar residues" evidence="1">
    <location>
        <begin position="380"/>
        <end position="389"/>
    </location>
</feature>
<evidence type="ECO:0000313" key="2">
    <source>
        <dbReference type="EMBL" id="KAK0552269.1"/>
    </source>
</evidence>
<comment type="caution">
    <text evidence="2">The sequence shown here is derived from an EMBL/GenBank/DDBJ whole genome shotgun (WGS) entry which is preliminary data.</text>
</comment>
<reference evidence="2" key="1">
    <citation type="journal article" date="2023" name="PhytoFront">
        <title>Draft Genome Resources of Seven Strains of Tilletia horrida, Causal Agent of Kernel Smut of Rice.</title>
        <authorList>
            <person name="Khanal S."/>
            <person name="Antony Babu S."/>
            <person name="Zhou X.G."/>
        </authorList>
    </citation>
    <scope>NUCLEOTIDE SEQUENCE</scope>
    <source>
        <strain evidence="2">TX6</strain>
    </source>
</reference>
<feature type="compositionally biased region" description="Low complexity" evidence="1">
    <location>
        <begin position="464"/>
        <end position="476"/>
    </location>
</feature>
<evidence type="ECO:0000313" key="3">
    <source>
        <dbReference type="Proteomes" id="UP001176517"/>
    </source>
</evidence>
<accession>A0AAN6GVZ3</accession>
<keyword evidence="3" id="KW-1185">Reference proteome</keyword>
<proteinExistence type="predicted"/>
<dbReference type="Proteomes" id="UP001176517">
    <property type="component" value="Unassembled WGS sequence"/>
</dbReference>
<feature type="region of interest" description="Disordered" evidence="1">
    <location>
        <begin position="233"/>
        <end position="362"/>
    </location>
</feature>
<evidence type="ECO:0000256" key="1">
    <source>
        <dbReference type="SAM" id="MobiDB-lite"/>
    </source>
</evidence>
<feature type="compositionally biased region" description="Polar residues" evidence="1">
    <location>
        <begin position="305"/>
        <end position="317"/>
    </location>
</feature>
<sequence>MEWSTDLDLTLRSVPWSPLRCADQLSSESRIFLAKFYIPPSDSTSCALLLFDCESAQAYFEPISGPSSQDDSDFKVQIILASLQRAFSPHHSKAATYKLAFSVQCSRHATTLEICMNSTRAPEGNFSFTFEADSLDHEQAASVFLNHWALPLLGATSSLNRLLESKTANIDLLLPSMQEEIDRSAQSAQHDHCDPILDVFQSAFLTTSLTRWSETHLRREQPSAILATYGSMEVPQPRGDVGQARHQGGPAHGLAPEHQERLATGLPAHSSSSSTNTSSQDASSFSGPSQPMPEIVSAERDQVPPASQLSTPLSSPQALKRPSPGSNEPTGQSSRTTQSTADLTSPSLFPAQKRAKIEESVSRDAQILYGGVAFQGMLPNPSSTSSSGAHNAPVLADPSGESPADFAHLSARPKRNAAIDSAYEPRGTPASSADAPMSSGTPPPPGSPASPQKEAPASSRPVMAPLRRGGAPARGTARARRF</sequence>
<feature type="region of interest" description="Disordered" evidence="1">
    <location>
        <begin position="374"/>
        <end position="482"/>
    </location>
</feature>
<feature type="compositionally biased region" description="Polar residues" evidence="1">
    <location>
        <begin position="324"/>
        <end position="347"/>
    </location>
</feature>
<dbReference type="EMBL" id="JAPDMZ010000065">
    <property type="protein sequence ID" value="KAK0552269.1"/>
    <property type="molecule type" value="Genomic_DNA"/>
</dbReference>
<gene>
    <name evidence="2" type="ORF">OC846_002966</name>
</gene>
<name>A0AAN6GVZ3_9BASI</name>
<dbReference type="AlphaFoldDB" id="A0AAN6GVZ3"/>
<feature type="compositionally biased region" description="Low complexity" evidence="1">
    <location>
        <begin position="270"/>
        <end position="286"/>
    </location>
</feature>
<protein>
    <submittedName>
        <fullName evidence="2">Uncharacterized protein</fullName>
    </submittedName>
</protein>